<gene>
    <name evidence="2" type="ORF">HLY00_2572</name>
</gene>
<proteinExistence type="predicted"/>
<keyword evidence="1" id="KW-0472">Membrane</keyword>
<dbReference type="AlphaFoldDB" id="A0A850PV31"/>
<reference evidence="2 3" key="1">
    <citation type="submission" date="2020-05" db="EMBL/GenBank/DDBJ databases">
        <title>Draft genome sequence of Mycobacterium hippocampi DL, isolated from European seabass, Dicentrarchus labrax, reared in fish farms.</title>
        <authorList>
            <person name="Stathopoulou P."/>
            <person name="Asimakis E."/>
            <person name="Tzokas K."/>
            <person name="Batargias C."/>
            <person name="Tsiamis G."/>
        </authorList>
    </citation>
    <scope>NUCLEOTIDE SEQUENCE [LARGE SCALE GENOMIC DNA]</scope>
    <source>
        <strain evidence="2 3">DL</strain>
    </source>
</reference>
<name>A0A850PV31_9MYCO</name>
<sequence length="142" mass="14591">MKLLLPSAFGALMVGAGAYHADGAALIAAVAALIAVLIAGWWRPCAIAAVLLTVITIVLADPAPLYTALAGLAATAYLVLRHEDPTRPTMLFAVVFAAAAAIAVVAPVNVAWLPLAAPLVLLAGYLLALRPYLIRNGMANRV</sequence>
<dbReference type="EMBL" id="JABFYL010000036">
    <property type="protein sequence ID" value="NVN51416.1"/>
    <property type="molecule type" value="Genomic_DNA"/>
</dbReference>
<dbReference type="RefSeq" id="WP_178359746.1">
    <property type="nucleotide sequence ID" value="NZ_JABFYL010000036.1"/>
</dbReference>
<accession>A0A850PV31</accession>
<feature type="transmembrane region" description="Helical" evidence="1">
    <location>
        <begin position="115"/>
        <end position="133"/>
    </location>
</feature>
<comment type="caution">
    <text evidence="2">The sequence shown here is derived from an EMBL/GenBank/DDBJ whole genome shotgun (WGS) entry which is preliminary data.</text>
</comment>
<organism evidence="2 3">
    <name type="scientific">Mycolicibacterium hippocampi</name>
    <dbReference type="NCBI Taxonomy" id="659824"/>
    <lineage>
        <taxon>Bacteria</taxon>
        <taxon>Bacillati</taxon>
        <taxon>Actinomycetota</taxon>
        <taxon>Actinomycetes</taxon>
        <taxon>Mycobacteriales</taxon>
        <taxon>Mycobacteriaceae</taxon>
        <taxon>Mycolicibacterium</taxon>
    </lineage>
</organism>
<feature type="transmembrane region" description="Helical" evidence="1">
    <location>
        <begin position="91"/>
        <end position="109"/>
    </location>
</feature>
<evidence type="ECO:0000313" key="3">
    <source>
        <dbReference type="Proteomes" id="UP000570517"/>
    </source>
</evidence>
<feature type="transmembrane region" description="Helical" evidence="1">
    <location>
        <begin position="48"/>
        <end position="79"/>
    </location>
</feature>
<evidence type="ECO:0000313" key="2">
    <source>
        <dbReference type="EMBL" id="NVN51416.1"/>
    </source>
</evidence>
<evidence type="ECO:0000256" key="1">
    <source>
        <dbReference type="SAM" id="Phobius"/>
    </source>
</evidence>
<dbReference type="Proteomes" id="UP000570517">
    <property type="component" value="Unassembled WGS sequence"/>
</dbReference>
<keyword evidence="3" id="KW-1185">Reference proteome</keyword>
<evidence type="ECO:0008006" key="4">
    <source>
        <dbReference type="Google" id="ProtNLM"/>
    </source>
</evidence>
<keyword evidence="1" id="KW-1133">Transmembrane helix</keyword>
<keyword evidence="1" id="KW-0812">Transmembrane</keyword>
<protein>
    <recommendedName>
        <fullName evidence="4">Integral membrane protein</fullName>
    </recommendedName>
</protein>